<dbReference type="Pfam" id="PF03466">
    <property type="entry name" value="LysR_substrate"/>
    <property type="match status" value="1"/>
</dbReference>
<evidence type="ECO:0000256" key="4">
    <source>
        <dbReference type="ARBA" id="ARBA00023163"/>
    </source>
</evidence>
<dbReference type="Gene3D" id="1.10.10.10">
    <property type="entry name" value="Winged helix-like DNA-binding domain superfamily/Winged helix DNA-binding domain"/>
    <property type="match status" value="1"/>
</dbReference>
<dbReference type="PRINTS" id="PR00039">
    <property type="entry name" value="HTHLYSR"/>
</dbReference>
<gene>
    <name evidence="6" type="ORF">C4K68_19405</name>
</gene>
<dbReference type="InterPro" id="IPR036388">
    <property type="entry name" value="WH-like_DNA-bd_sf"/>
</dbReference>
<dbReference type="InterPro" id="IPR036390">
    <property type="entry name" value="WH_DNA-bd_sf"/>
</dbReference>
<dbReference type="PANTHER" id="PTHR30126:SF2">
    <property type="entry name" value="HTH-TYPE TRANSCRIPTIONAL REGULATOR YJIE"/>
    <property type="match status" value="1"/>
</dbReference>
<dbReference type="Gene3D" id="3.40.190.10">
    <property type="entry name" value="Periplasmic binding protein-like II"/>
    <property type="match status" value="2"/>
</dbReference>
<evidence type="ECO:0000256" key="1">
    <source>
        <dbReference type="ARBA" id="ARBA00009437"/>
    </source>
</evidence>
<keyword evidence="2" id="KW-0805">Transcription regulation</keyword>
<organism evidence="6 7">
    <name type="scientific">Proteobacteria bacterium 228</name>
    <dbReference type="NCBI Taxonomy" id="2083153"/>
    <lineage>
        <taxon>Bacteria</taxon>
        <taxon>Pseudomonadati</taxon>
        <taxon>Pseudomonadota</taxon>
    </lineage>
</organism>
<evidence type="ECO:0000313" key="6">
    <source>
        <dbReference type="EMBL" id="PPC75654.1"/>
    </source>
</evidence>
<name>A0A2S5KLE2_9PROT</name>
<keyword evidence="3" id="KW-0238">DNA-binding</keyword>
<accession>A0A2S5KLE2</accession>
<dbReference type="GO" id="GO:0003700">
    <property type="term" value="F:DNA-binding transcription factor activity"/>
    <property type="evidence" value="ECO:0007669"/>
    <property type="project" value="InterPro"/>
</dbReference>
<proteinExistence type="inferred from homology"/>
<sequence>MGWIFACHSPSSPDVTGSIFWNLFFAWFGENQANPLPRCEIYKACYPACIILLLDALCKYCIALRTCSCRGYTSGIDFFSGGFMEVSWLEDFLTLAVTRNFSRAAELRNVTQPAFSRRIRNLEYWVGATLVDRSIFPIILTPAGDVFRKTAQETLDSLRNGREEAQGFVPKAGEIVSIAASHTLAVSFFSDWHMKLQAKIGKIKVRVVADHVAGCIEALITDNCDLMLSYSNPALPSLADIERYPYLTLSQERLVPVSIPKPDKTPFFDLNSEKTLPLLCYSSNSYLGRLTAAIIEREKLSPRLDFSVECSMSEVLKRGALAGAGIAWIPEGAARQELDSGALVIAGGINFTSPLAISLFRKIEPTRTEVEKVWSASMNNHR</sequence>
<dbReference type="Proteomes" id="UP000238196">
    <property type="component" value="Unassembled WGS sequence"/>
</dbReference>
<keyword evidence="4" id="KW-0804">Transcription</keyword>
<dbReference type="SUPFAM" id="SSF46785">
    <property type="entry name" value="Winged helix' DNA-binding domain"/>
    <property type="match status" value="1"/>
</dbReference>
<comment type="similarity">
    <text evidence="1">Belongs to the LysR transcriptional regulatory family.</text>
</comment>
<dbReference type="OrthoDB" id="646694at2"/>
<dbReference type="Pfam" id="PF00126">
    <property type="entry name" value="HTH_1"/>
    <property type="match status" value="1"/>
</dbReference>
<feature type="domain" description="HTH lysR-type" evidence="5">
    <location>
        <begin position="84"/>
        <end position="141"/>
    </location>
</feature>
<evidence type="ECO:0000256" key="2">
    <source>
        <dbReference type="ARBA" id="ARBA00023015"/>
    </source>
</evidence>
<reference evidence="6 7" key="1">
    <citation type="submission" date="2018-02" db="EMBL/GenBank/DDBJ databases">
        <title>novel marine gammaproteobacteria from coastal saline agro ecosystem.</title>
        <authorList>
            <person name="Krishnan R."/>
            <person name="Ramesh Kumar N."/>
        </authorList>
    </citation>
    <scope>NUCLEOTIDE SEQUENCE [LARGE SCALE GENOMIC DNA]</scope>
    <source>
        <strain evidence="6 7">228</strain>
    </source>
</reference>
<dbReference type="InterPro" id="IPR000847">
    <property type="entry name" value="LysR_HTH_N"/>
</dbReference>
<dbReference type="PANTHER" id="PTHR30126">
    <property type="entry name" value="HTH-TYPE TRANSCRIPTIONAL REGULATOR"/>
    <property type="match status" value="1"/>
</dbReference>
<evidence type="ECO:0000259" key="5">
    <source>
        <dbReference type="PROSITE" id="PS50931"/>
    </source>
</evidence>
<dbReference type="SUPFAM" id="SSF53850">
    <property type="entry name" value="Periplasmic binding protein-like II"/>
    <property type="match status" value="1"/>
</dbReference>
<dbReference type="AlphaFoldDB" id="A0A2S5KLE2"/>
<dbReference type="InterPro" id="IPR005119">
    <property type="entry name" value="LysR_subst-bd"/>
</dbReference>
<protein>
    <submittedName>
        <fullName evidence="6">LysR family transcriptional regulator</fullName>
    </submittedName>
</protein>
<dbReference type="GO" id="GO:0000976">
    <property type="term" value="F:transcription cis-regulatory region binding"/>
    <property type="evidence" value="ECO:0007669"/>
    <property type="project" value="TreeGrafter"/>
</dbReference>
<comment type="caution">
    <text evidence="6">The sequence shown here is derived from an EMBL/GenBank/DDBJ whole genome shotgun (WGS) entry which is preliminary data.</text>
</comment>
<dbReference type="EMBL" id="PRLP01000080">
    <property type="protein sequence ID" value="PPC75654.1"/>
    <property type="molecule type" value="Genomic_DNA"/>
</dbReference>
<evidence type="ECO:0000313" key="7">
    <source>
        <dbReference type="Proteomes" id="UP000238196"/>
    </source>
</evidence>
<dbReference type="CDD" id="cd05466">
    <property type="entry name" value="PBP2_LTTR_substrate"/>
    <property type="match status" value="1"/>
</dbReference>
<evidence type="ECO:0000256" key="3">
    <source>
        <dbReference type="ARBA" id="ARBA00023125"/>
    </source>
</evidence>
<dbReference type="PROSITE" id="PS50931">
    <property type="entry name" value="HTH_LYSR"/>
    <property type="match status" value="1"/>
</dbReference>